<protein>
    <submittedName>
        <fullName evidence="1">Uncharacterized protein</fullName>
    </submittedName>
</protein>
<evidence type="ECO:0000313" key="2">
    <source>
        <dbReference type="Proteomes" id="UP000814128"/>
    </source>
</evidence>
<organism evidence="1 2">
    <name type="scientific">Vararia minispora EC-137</name>
    <dbReference type="NCBI Taxonomy" id="1314806"/>
    <lineage>
        <taxon>Eukaryota</taxon>
        <taxon>Fungi</taxon>
        <taxon>Dikarya</taxon>
        <taxon>Basidiomycota</taxon>
        <taxon>Agaricomycotina</taxon>
        <taxon>Agaricomycetes</taxon>
        <taxon>Russulales</taxon>
        <taxon>Lachnocladiaceae</taxon>
        <taxon>Vararia</taxon>
    </lineage>
</organism>
<dbReference type="Proteomes" id="UP000814128">
    <property type="component" value="Unassembled WGS sequence"/>
</dbReference>
<dbReference type="EMBL" id="MU274131">
    <property type="protein sequence ID" value="KAI0026881.1"/>
    <property type="molecule type" value="Genomic_DNA"/>
</dbReference>
<evidence type="ECO:0000313" key="1">
    <source>
        <dbReference type="EMBL" id="KAI0026881.1"/>
    </source>
</evidence>
<reference evidence="1" key="1">
    <citation type="submission" date="2021-02" db="EMBL/GenBank/DDBJ databases">
        <authorList>
            <consortium name="DOE Joint Genome Institute"/>
            <person name="Ahrendt S."/>
            <person name="Looney B.P."/>
            <person name="Miyauchi S."/>
            <person name="Morin E."/>
            <person name="Drula E."/>
            <person name="Courty P.E."/>
            <person name="Chicoki N."/>
            <person name="Fauchery L."/>
            <person name="Kohler A."/>
            <person name="Kuo A."/>
            <person name="Labutti K."/>
            <person name="Pangilinan J."/>
            <person name="Lipzen A."/>
            <person name="Riley R."/>
            <person name="Andreopoulos W."/>
            <person name="He G."/>
            <person name="Johnson J."/>
            <person name="Barry K.W."/>
            <person name="Grigoriev I.V."/>
            <person name="Nagy L."/>
            <person name="Hibbett D."/>
            <person name="Henrissat B."/>
            <person name="Matheny P.B."/>
            <person name="Labbe J."/>
            <person name="Martin F."/>
        </authorList>
    </citation>
    <scope>NUCLEOTIDE SEQUENCE</scope>
    <source>
        <strain evidence="1">EC-137</strain>
    </source>
</reference>
<name>A0ACB8Q542_9AGAM</name>
<comment type="caution">
    <text evidence="1">The sequence shown here is derived from an EMBL/GenBank/DDBJ whole genome shotgun (WGS) entry which is preliminary data.</text>
</comment>
<gene>
    <name evidence="1" type="ORF">K488DRAFT_75003</name>
</gene>
<accession>A0ACB8Q542</accession>
<proteinExistence type="predicted"/>
<keyword evidence="2" id="KW-1185">Reference proteome</keyword>
<sequence>MEREGQGSRVKGRREQNSLASASDCLAIDKISTITLIRRLGHTFLTGNEARDLSELLLLFHRAGAMTAGATTAGVHTLAGQLCDAAGGPKRMAKTGPVLVPGVGSRQSGLTWAPLIRPTLSQSCASSQPSAFEQGSSHSAPGEPIAGFVYGRQVIILERADLLASPRPPYPNVPPSNSCRKITFIVPFSPEEREARFYACHRAMAGLTEEWDLIVRQGAHAYRAATRGGHTVLDGGDIDADAFRHTFGWWSPAERLHFRVTQETEPFHREQRLHRIFTSLRLDSTPSDPVTQYLRWMYPPPATEEDAIQAAHFEDSWESDWWSDDFERDYALPDDDSDGSTSSEHS</sequence>
<reference evidence="1" key="2">
    <citation type="journal article" date="2022" name="New Phytol.">
        <title>Evolutionary transition to the ectomycorrhizal habit in the genomes of a hyperdiverse lineage of mushroom-forming fungi.</title>
        <authorList>
            <person name="Looney B."/>
            <person name="Miyauchi S."/>
            <person name="Morin E."/>
            <person name="Drula E."/>
            <person name="Courty P.E."/>
            <person name="Kohler A."/>
            <person name="Kuo A."/>
            <person name="LaButti K."/>
            <person name="Pangilinan J."/>
            <person name="Lipzen A."/>
            <person name="Riley R."/>
            <person name="Andreopoulos W."/>
            <person name="He G."/>
            <person name="Johnson J."/>
            <person name="Nolan M."/>
            <person name="Tritt A."/>
            <person name="Barry K.W."/>
            <person name="Grigoriev I.V."/>
            <person name="Nagy L.G."/>
            <person name="Hibbett D."/>
            <person name="Henrissat B."/>
            <person name="Matheny P.B."/>
            <person name="Labbe J."/>
            <person name="Martin F.M."/>
        </authorList>
    </citation>
    <scope>NUCLEOTIDE SEQUENCE</scope>
    <source>
        <strain evidence="1">EC-137</strain>
    </source>
</reference>